<proteinExistence type="predicted"/>
<organism evidence="3 4">
    <name type="scientific">Methylocystis bryophila</name>
    <dbReference type="NCBI Taxonomy" id="655015"/>
    <lineage>
        <taxon>Bacteria</taxon>
        <taxon>Pseudomonadati</taxon>
        <taxon>Pseudomonadota</taxon>
        <taxon>Alphaproteobacteria</taxon>
        <taxon>Hyphomicrobiales</taxon>
        <taxon>Methylocystaceae</taxon>
        <taxon>Methylocystis</taxon>
    </lineage>
</organism>
<evidence type="ECO:0000313" key="3">
    <source>
        <dbReference type="EMBL" id="ARN83113.1"/>
    </source>
</evidence>
<dbReference type="InterPro" id="IPR020080">
    <property type="entry name" value="OM_adhesin/peptidase_omptin"/>
</dbReference>
<feature type="chain" id="PRO_5010889856" description="Outer membrane protein beta-barrel domain-containing protein" evidence="2">
    <location>
        <begin position="35"/>
        <end position="1087"/>
    </location>
</feature>
<gene>
    <name evidence="3" type="ORF">B1812_20790</name>
</gene>
<dbReference type="Proteomes" id="UP000193978">
    <property type="component" value="Chromosome"/>
</dbReference>
<dbReference type="AlphaFoldDB" id="A0A1W6MZY0"/>
<dbReference type="SUPFAM" id="SSF69917">
    <property type="entry name" value="OMPT-like"/>
    <property type="match status" value="1"/>
</dbReference>
<dbReference type="Gene3D" id="2.40.128.90">
    <property type="entry name" value="OMPT-like"/>
    <property type="match status" value="1"/>
</dbReference>
<evidence type="ECO:0000256" key="2">
    <source>
        <dbReference type="SAM" id="SignalP"/>
    </source>
</evidence>
<name>A0A1W6MZY0_9HYPH</name>
<evidence type="ECO:0008006" key="5">
    <source>
        <dbReference type="Google" id="ProtNLM"/>
    </source>
</evidence>
<protein>
    <recommendedName>
        <fullName evidence="5">Outer membrane protein beta-barrel domain-containing protein</fullName>
    </recommendedName>
</protein>
<dbReference type="STRING" id="655015.B1812_20790"/>
<feature type="region of interest" description="Disordered" evidence="1">
    <location>
        <begin position="156"/>
        <end position="176"/>
    </location>
</feature>
<dbReference type="KEGG" id="mbry:B1812_20790"/>
<reference evidence="3 4" key="1">
    <citation type="submission" date="2017-02" db="EMBL/GenBank/DDBJ databases">
        <authorList>
            <person name="Peterson S.W."/>
        </authorList>
    </citation>
    <scope>NUCLEOTIDE SEQUENCE [LARGE SCALE GENOMIC DNA]</scope>
    <source>
        <strain evidence="3 4">S285</strain>
    </source>
</reference>
<dbReference type="InterPro" id="IPR053724">
    <property type="entry name" value="OMP_A26_sf"/>
</dbReference>
<evidence type="ECO:0000313" key="4">
    <source>
        <dbReference type="Proteomes" id="UP000193978"/>
    </source>
</evidence>
<dbReference type="GO" id="GO:0004190">
    <property type="term" value="F:aspartic-type endopeptidase activity"/>
    <property type="evidence" value="ECO:0007669"/>
    <property type="project" value="InterPro"/>
</dbReference>
<keyword evidence="4" id="KW-1185">Reference proteome</keyword>
<accession>A0A1W6MZY0</accession>
<evidence type="ECO:0000256" key="1">
    <source>
        <dbReference type="SAM" id="MobiDB-lite"/>
    </source>
</evidence>
<dbReference type="EMBL" id="CP019948">
    <property type="protein sequence ID" value="ARN83113.1"/>
    <property type="molecule type" value="Genomic_DNA"/>
</dbReference>
<feature type="signal peptide" evidence="2">
    <location>
        <begin position="1"/>
        <end position="34"/>
    </location>
</feature>
<keyword evidence="2" id="KW-0732">Signal</keyword>
<feature type="region of interest" description="Disordered" evidence="1">
    <location>
        <begin position="265"/>
        <end position="285"/>
    </location>
</feature>
<sequence>MPLARERRLRKGAVATLRLLATAALSLLSVRASAQPLLDAYISEAQVTQTKGCALLSIKFNTRIRYAGHFPLDRGDELHISLFPVDPGSVEWIPGAQRESANLVDGESAGVHSVTMDASQAAGPELRIRFDHPTAYQVQQSRDFKHLNITFTPPGSKSPCASIPGAAATPEQAPPKRISAADLKFIEASMDEARAAIKKQRLGEAATLLKKVLKFPENEHTAEARELLARAEGSSAPADRSQVELQDYKLRFSDGNEATNIDKSFVSSNGRDAPKAQAIGPKPPVAVVDPNKDETQFQISGGVSSFYVRDDSANTTKDISIAPDPNADPDAHRLHQNMFLSNFDVFGTFNNDVARSKFKFSGTDEQSSPTNSFDTNRYGISTAFWETQLKETDLTARIGRQTRNTGGVLGRFDGAVLSWGYSDTIKLNAVAGAANWSRFDAPGKDSRYLYGASIDLVKPISGLDLSLYAIQQSDRWLLDRRALGAEFRYLQNNVAALATVDYDVHFGALNAAIGSGSWTFDDKSVISGSVDYRRVPYLASWNALQGQPFLTLYDLLKYDTQAEVQQWAKDRTPLFKSAMASYTRPINDNLQFIVDGTVTHLSGTPPSGGVDGTFPTGTEYFVSGQLMGQNFFAKGDMYSAAIRYAHLAGSQVYFLDLNARYPLSDELRINPRLRVGQQNGSAPNPTTPLYLAGPSITAWVPGLRQMTILPSVLFDYSLTKDLFFETELGTKWIAVRNNNTQTTTKDLYMTIGLRSTFSTEGSYRCAGLLAPCVGMFNSSPKGEAIAKQEQFYALSDRDVSPEKPAEPSAFILESGLRYVGTTGHNAYNYFADDTTIARVSRLSYSGLRANSGELFFRGDIRRGVLRDVFIKGYAGGGSIGHGSLYDEDFPPLSVYSKTISQASGSLRYGTIDLGYNLYTDPRFRIGAFIGFHGWRESVSARGCAQIGANPEICQPAIPAGVTLVNERDHWNTFRAGGVLDVNLTDRLSWSGEAAMVSVSQHARDTHYFTFGVDPARGQGAGFELESLLKYQLTDNLSLGIGGRWWHLSTNAVDMFGQLLTYHTDRVGVFGQVSYKTDFFGDFAGNQK</sequence>